<organism evidence="2">
    <name type="scientific">Oryza glumipatula</name>
    <dbReference type="NCBI Taxonomy" id="40148"/>
    <lineage>
        <taxon>Eukaryota</taxon>
        <taxon>Viridiplantae</taxon>
        <taxon>Streptophyta</taxon>
        <taxon>Embryophyta</taxon>
        <taxon>Tracheophyta</taxon>
        <taxon>Spermatophyta</taxon>
        <taxon>Magnoliopsida</taxon>
        <taxon>Liliopsida</taxon>
        <taxon>Poales</taxon>
        <taxon>Poaceae</taxon>
        <taxon>BOP clade</taxon>
        <taxon>Oryzoideae</taxon>
        <taxon>Oryzeae</taxon>
        <taxon>Oryzinae</taxon>
        <taxon>Oryza</taxon>
    </lineage>
</organism>
<dbReference type="EnsemblPlants" id="OGLUM05G13020.1">
    <property type="protein sequence ID" value="OGLUM05G13020.1"/>
    <property type="gene ID" value="OGLUM05G13020"/>
</dbReference>
<name>A0A0D9ZXM8_9ORYZ</name>
<reference evidence="2" key="1">
    <citation type="submission" date="2015-04" db="UniProtKB">
        <authorList>
            <consortium name="EnsemblPlants"/>
        </authorList>
    </citation>
    <scope>IDENTIFICATION</scope>
</reference>
<evidence type="ECO:0000313" key="2">
    <source>
        <dbReference type="EnsemblPlants" id="OGLUM05G13020.1"/>
    </source>
</evidence>
<feature type="region of interest" description="Disordered" evidence="1">
    <location>
        <begin position="60"/>
        <end position="153"/>
    </location>
</feature>
<dbReference type="AlphaFoldDB" id="A0A0D9ZXM8"/>
<dbReference type="HOGENOM" id="CLU_1716099_0_0_1"/>
<dbReference type="Gramene" id="OGLUM05G13020.1">
    <property type="protein sequence ID" value="OGLUM05G13020.1"/>
    <property type="gene ID" value="OGLUM05G13020"/>
</dbReference>
<protein>
    <submittedName>
        <fullName evidence="2">Uncharacterized protein</fullName>
    </submittedName>
</protein>
<evidence type="ECO:0000256" key="1">
    <source>
        <dbReference type="SAM" id="MobiDB-lite"/>
    </source>
</evidence>
<accession>A0A0D9ZXM8</accession>
<feature type="compositionally biased region" description="Polar residues" evidence="1">
    <location>
        <begin position="7"/>
        <end position="22"/>
    </location>
</feature>
<sequence>MTEIPIESSNPSTNRSMPQPSTFIPLRTPPFPALPCRIASLPSAATRTSTRHYLCALTGKASRPLPPSAASPTFPSAAVANGYPGSNRRTAFYLASAQPASQAAARPPSLAPVQPMGDDTPAKEPPSQPTGDDAACHQRRHHNKGDTAPLLES</sequence>
<keyword evidence="3" id="KW-1185">Reference proteome</keyword>
<feature type="region of interest" description="Disordered" evidence="1">
    <location>
        <begin position="1"/>
        <end position="28"/>
    </location>
</feature>
<proteinExistence type="predicted"/>
<feature type="compositionally biased region" description="Low complexity" evidence="1">
    <location>
        <begin position="94"/>
        <end position="112"/>
    </location>
</feature>
<evidence type="ECO:0000313" key="3">
    <source>
        <dbReference type="Proteomes" id="UP000026961"/>
    </source>
</evidence>
<reference evidence="2" key="2">
    <citation type="submission" date="2018-05" db="EMBL/GenBank/DDBJ databases">
        <title>OgluRS3 (Oryza glumaepatula Reference Sequence Version 3).</title>
        <authorList>
            <person name="Zhang J."/>
            <person name="Kudrna D."/>
            <person name="Lee S."/>
            <person name="Talag J."/>
            <person name="Welchert J."/>
            <person name="Wing R.A."/>
        </authorList>
    </citation>
    <scope>NUCLEOTIDE SEQUENCE [LARGE SCALE GENOMIC DNA]</scope>
</reference>
<dbReference type="Proteomes" id="UP000026961">
    <property type="component" value="Chromosome 5"/>
</dbReference>
<feature type="compositionally biased region" description="Low complexity" evidence="1">
    <location>
        <begin position="70"/>
        <end position="80"/>
    </location>
</feature>